<dbReference type="InterPro" id="IPR001638">
    <property type="entry name" value="Solute-binding_3/MltF_N"/>
</dbReference>
<evidence type="ECO:0000259" key="5">
    <source>
        <dbReference type="SMART" id="SM00062"/>
    </source>
</evidence>
<dbReference type="PANTHER" id="PTHR30024">
    <property type="entry name" value="ALIPHATIC SULFONATES-BINDING PROTEIN-RELATED"/>
    <property type="match status" value="1"/>
</dbReference>
<evidence type="ECO:0000256" key="2">
    <source>
        <dbReference type="ARBA" id="ARBA00010742"/>
    </source>
</evidence>
<reference evidence="7" key="1">
    <citation type="journal article" date="2019" name="Int. J. Syst. Evol. Microbiol.">
        <title>The Global Catalogue of Microorganisms (GCM) 10K type strain sequencing project: providing services to taxonomists for standard genome sequencing and annotation.</title>
        <authorList>
            <consortium name="The Broad Institute Genomics Platform"/>
            <consortium name="The Broad Institute Genome Sequencing Center for Infectious Disease"/>
            <person name="Wu L."/>
            <person name="Ma J."/>
        </authorList>
    </citation>
    <scope>NUCLEOTIDE SEQUENCE [LARGE SCALE GENOMIC DNA]</scope>
    <source>
        <strain evidence="7">JCM 17326</strain>
    </source>
</reference>
<dbReference type="EMBL" id="BAABDQ010000002">
    <property type="protein sequence ID" value="GAA3534471.1"/>
    <property type="molecule type" value="Genomic_DNA"/>
</dbReference>
<evidence type="ECO:0000256" key="3">
    <source>
        <dbReference type="ARBA" id="ARBA00022729"/>
    </source>
</evidence>
<keyword evidence="3 4" id="KW-0732">Signal</keyword>
<dbReference type="SMART" id="SM00062">
    <property type="entry name" value="PBPb"/>
    <property type="match status" value="1"/>
</dbReference>
<keyword evidence="7" id="KW-1185">Reference proteome</keyword>
<comment type="similarity">
    <text evidence="2">Belongs to the bacterial solute-binding protein SsuA/TauA family.</text>
</comment>
<evidence type="ECO:0000256" key="4">
    <source>
        <dbReference type="SAM" id="SignalP"/>
    </source>
</evidence>
<dbReference type="PROSITE" id="PS51257">
    <property type="entry name" value="PROKAR_LIPOPROTEIN"/>
    <property type="match status" value="1"/>
</dbReference>
<gene>
    <name evidence="6" type="ORF">GCM10022419_012390</name>
</gene>
<protein>
    <submittedName>
        <fullName evidence="6">ABC transporter substrate-binding protein</fullName>
    </submittedName>
</protein>
<feature type="domain" description="Solute-binding protein family 3/N-terminal" evidence="5">
    <location>
        <begin position="39"/>
        <end position="264"/>
    </location>
</feature>
<dbReference type="SUPFAM" id="SSF53850">
    <property type="entry name" value="Periplasmic binding protein-like II"/>
    <property type="match status" value="1"/>
</dbReference>
<evidence type="ECO:0000313" key="7">
    <source>
        <dbReference type="Proteomes" id="UP001500630"/>
    </source>
</evidence>
<comment type="caution">
    <text evidence="6">The sequence shown here is derived from an EMBL/GenBank/DDBJ whole genome shotgun (WGS) entry which is preliminary data.</text>
</comment>
<proteinExistence type="inferred from homology"/>
<feature type="chain" id="PRO_5046650535" evidence="4">
    <location>
        <begin position="23"/>
        <end position="319"/>
    </location>
</feature>
<sequence>MNQLTRGIAAVVLATVLSTVTAGCSASEPPPKPVLEKTSIKVAVFATADAAPLFLAVSKGYFKEEGLEVLPTIATGGGTVVPMTEAGQVDLAQTDYVSLIMAASHGKRMKVVGSMAEAGAGSYALVVRDDSPIRSVKDLKGKSVAVNNLNGFSTLAVGAMLTDSGLDNHDVKFIERPFPDMKNALTHGKIDAAWLAEPFISDGAPKLRQIPDTVSDRIRGLPVGGWIATDEWREENPQTLAAFQRAIAKAQRLAAGDRKEVEKMLPTYMKIGRETAEKTILGTYPTTMDPRQLQRVADFMQQNRYLKAPVDVKTFIASG</sequence>
<evidence type="ECO:0000256" key="1">
    <source>
        <dbReference type="ARBA" id="ARBA00004418"/>
    </source>
</evidence>
<organism evidence="6 7">
    <name type="scientific">Nonomuraea rosea</name>
    <dbReference type="NCBI Taxonomy" id="638574"/>
    <lineage>
        <taxon>Bacteria</taxon>
        <taxon>Bacillati</taxon>
        <taxon>Actinomycetota</taxon>
        <taxon>Actinomycetes</taxon>
        <taxon>Streptosporangiales</taxon>
        <taxon>Streptosporangiaceae</taxon>
        <taxon>Nonomuraea</taxon>
    </lineage>
</organism>
<feature type="signal peptide" evidence="4">
    <location>
        <begin position="1"/>
        <end position="22"/>
    </location>
</feature>
<dbReference type="Proteomes" id="UP001500630">
    <property type="component" value="Unassembled WGS sequence"/>
</dbReference>
<evidence type="ECO:0000313" key="6">
    <source>
        <dbReference type="EMBL" id="GAA3534471.1"/>
    </source>
</evidence>
<dbReference type="Gene3D" id="3.40.190.10">
    <property type="entry name" value="Periplasmic binding protein-like II"/>
    <property type="match status" value="2"/>
</dbReference>
<dbReference type="RefSeq" id="WP_345559555.1">
    <property type="nucleotide sequence ID" value="NZ_BAABDQ010000002.1"/>
</dbReference>
<accession>A0ABP6VI48</accession>
<name>A0ABP6VI48_9ACTN</name>
<comment type="subcellular location">
    <subcellularLocation>
        <location evidence="1">Periplasm</location>
    </subcellularLocation>
</comment>
<dbReference type="Pfam" id="PF09084">
    <property type="entry name" value="NMT1"/>
    <property type="match status" value="1"/>
</dbReference>
<dbReference type="PANTHER" id="PTHR30024:SF47">
    <property type="entry name" value="TAURINE-BINDING PERIPLASMIC PROTEIN"/>
    <property type="match status" value="1"/>
</dbReference>
<dbReference type="InterPro" id="IPR015168">
    <property type="entry name" value="SsuA/THI5"/>
</dbReference>